<dbReference type="HAMAP" id="MF_03178">
    <property type="entry name" value="NDOR1"/>
    <property type="match status" value="1"/>
</dbReference>
<dbReference type="GO" id="GO:0005829">
    <property type="term" value="C:cytosol"/>
    <property type="evidence" value="ECO:0007669"/>
    <property type="project" value="EnsemblFungi"/>
</dbReference>
<feature type="binding site" evidence="11">
    <location>
        <position position="143"/>
    </location>
    <ligand>
        <name>FMN</name>
        <dbReference type="ChEBI" id="CHEBI:58210"/>
    </ligand>
</feature>
<keyword evidence="8 11" id="KW-0560">Oxidoreductase</keyword>
<dbReference type="Gene3D" id="3.40.50.360">
    <property type="match status" value="1"/>
</dbReference>
<dbReference type="FunFam" id="3.40.50.80:FF:000030">
    <property type="entry name" value="NADPH-dependent diflavin oxidoreductase 1"/>
    <property type="match status" value="1"/>
</dbReference>
<dbReference type="InterPro" id="IPR008254">
    <property type="entry name" value="Flavodoxin/NO_synth"/>
</dbReference>
<evidence type="ECO:0000256" key="6">
    <source>
        <dbReference type="ARBA" id="ARBA00022827"/>
    </source>
</evidence>
<dbReference type="GO" id="GO:0006809">
    <property type="term" value="P:nitric oxide biosynthetic process"/>
    <property type="evidence" value="ECO:0007669"/>
    <property type="project" value="EnsemblFungi"/>
</dbReference>
<dbReference type="InterPro" id="IPR001433">
    <property type="entry name" value="OxRdtase_FAD/NAD-bd"/>
</dbReference>
<evidence type="ECO:0000313" key="14">
    <source>
        <dbReference type="EMBL" id="CCE65721.1"/>
    </source>
</evidence>
<dbReference type="FunFam" id="3.40.50.360:FF:000056">
    <property type="entry name" value="NADPH-dependent diflavin oxidoreductase 1"/>
    <property type="match status" value="1"/>
</dbReference>
<evidence type="ECO:0000259" key="12">
    <source>
        <dbReference type="PROSITE" id="PS50902"/>
    </source>
</evidence>
<dbReference type="Gene3D" id="1.20.990.10">
    <property type="entry name" value="NADPH-cytochrome p450 Reductase, Chain A, domain 3"/>
    <property type="match status" value="1"/>
</dbReference>
<dbReference type="InterPro" id="IPR023173">
    <property type="entry name" value="NADPH_Cyt_P450_Rdtase_alpha"/>
</dbReference>
<feature type="domain" description="Flavodoxin-like" evidence="12">
    <location>
        <begin position="6"/>
        <end position="169"/>
    </location>
</feature>
<dbReference type="PANTHER" id="PTHR19384:SF10">
    <property type="entry name" value="NADPH-DEPENDENT DIFLAVIN OXIDOREDUCTASE 1"/>
    <property type="match status" value="1"/>
</dbReference>
<evidence type="ECO:0000256" key="5">
    <source>
        <dbReference type="ARBA" id="ARBA00022643"/>
    </source>
</evidence>
<dbReference type="GO" id="GO:0016651">
    <property type="term" value="F:oxidoreductase activity, acting on NAD(P)H"/>
    <property type="evidence" value="ECO:0007669"/>
    <property type="project" value="UniProtKB-UniRule"/>
</dbReference>
<dbReference type="InterPro" id="IPR003097">
    <property type="entry name" value="CysJ-like_FAD-binding"/>
</dbReference>
<dbReference type="KEGG" id="tpf:TPHA_0M01460"/>
<dbReference type="InterPro" id="IPR039261">
    <property type="entry name" value="FNR_nucleotide-bd"/>
</dbReference>
<dbReference type="PANTHER" id="PTHR19384">
    <property type="entry name" value="NITRIC OXIDE SYNTHASE-RELATED"/>
    <property type="match status" value="1"/>
</dbReference>
<evidence type="ECO:0000256" key="7">
    <source>
        <dbReference type="ARBA" id="ARBA00022857"/>
    </source>
</evidence>
<keyword evidence="6 11" id="KW-0274">FAD</keyword>
<keyword evidence="7 11" id="KW-0521">NADP</keyword>
<dbReference type="GO" id="GO:0034599">
    <property type="term" value="P:cellular response to oxidative stress"/>
    <property type="evidence" value="ECO:0007669"/>
    <property type="project" value="EnsemblFungi"/>
</dbReference>
<dbReference type="RefSeq" id="XP_003688155.1">
    <property type="nucleotide sequence ID" value="XM_003688107.1"/>
</dbReference>
<dbReference type="SUPFAM" id="SSF52343">
    <property type="entry name" value="Ferredoxin reductase-like, C-terminal NADP-linked domain"/>
    <property type="match status" value="1"/>
</dbReference>
<feature type="binding site" evidence="11">
    <location>
        <begin position="59"/>
        <end position="62"/>
    </location>
    <ligand>
        <name>FMN</name>
        <dbReference type="ChEBI" id="CHEBI:58210"/>
    </ligand>
</feature>
<dbReference type="InterPro" id="IPR001094">
    <property type="entry name" value="Flavdoxin-like"/>
</dbReference>
<dbReference type="OrthoDB" id="1856718at2759"/>
<comment type="catalytic activity">
    <reaction evidence="10">
        <text>2 oxidized [2Fe-2S]-[protein] + NADPH = 2 reduced [2Fe-2S]-[protein] + NADP(+) + H(+)</text>
        <dbReference type="Rhea" id="RHEA:67716"/>
        <dbReference type="Rhea" id="RHEA-COMP:17327"/>
        <dbReference type="Rhea" id="RHEA-COMP:17328"/>
        <dbReference type="ChEBI" id="CHEBI:15378"/>
        <dbReference type="ChEBI" id="CHEBI:33737"/>
        <dbReference type="ChEBI" id="CHEBI:33738"/>
        <dbReference type="ChEBI" id="CHEBI:57783"/>
        <dbReference type="ChEBI" id="CHEBI:58349"/>
    </reaction>
    <physiologicalReaction direction="left-to-right" evidence="10">
        <dbReference type="Rhea" id="RHEA:67717"/>
    </physiologicalReaction>
</comment>
<dbReference type="GO" id="GO:0045429">
    <property type="term" value="P:positive regulation of nitric oxide biosynthetic process"/>
    <property type="evidence" value="ECO:0007669"/>
    <property type="project" value="EnsemblFungi"/>
</dbReference>
<keyword evidence="9 11" id="KW-0496">Mitochondrion</keyword>
<evidence type="ECO:0000256" key="2">
    <source>
        <dbReference type="ARBA" id="ARBA00001974"/>
    </source>
</evidence>
<dbReference type="GO" id="GO:0050661">
    <property type="term" value="F:NADP binding"/>
    <property type="evidence" value="ECO:0007669"/>
    <property type="project" value="UniProtKB-UniRule"/>
</dbReference>
<comment type="subcellular location">
    <subcellularLocation>
        <location evidence="11">Cytoplasm</location>
    </subcellularLocation>
    <subcellularLocation>
        <location evidence="11">Mitochondrion</location>
    </subcellularLocation>
    <text evidence="11">Relocalizes to mitochondria after H(2)O(2) exposure.</text>
</comment>
<dbReference type="PROSITE" id="PS50902">
    <property type="entry name" value="FLAVODOXIN_LIKE"/>
    <property type="match status" value="1"/>
</dbReference>
<dbReference type="InterPro" id="IPR001709">
    <property type="entry name" value="Flavoprot_Pyr_Nucl_cyt_Rdtase"/>
</dbReference>
<feature type="binding site" evidence="11">
    <location>
        <begin position="12"/>
        <end position="17"/>
    </location>
    <ligand>
        <name>FMN</name>
        <dbReference type="ChEBI" id="CHEBI:58210"/>
    </ligand>
</feature>
<feature type="binding site" evidence="11">
    <location>
        <position position="626"/>
    </location>
    <ligand>
        <name>FAD</name>
        <dbReference type="ChEBI" id="CHEBI:57692"/>
    </ligand>
</feature>
<comment type="similarity">
    <text evidence="11">In the C-terminal section; belongs to the flavoprotein pyridine nucleotide cytochrome reductase family.</text>
</comment>
<proteinExistence type="inferred from homology"/>
<feature type="binding site" evidence="11">
    <location>
        <position position="382"/>
    </location>
    <ligand>
        <name>FAD</name>
        <dbReference type="ChEBI" id="CHEBI:57692"/>
    </ligand>
</feature>
<dbReference type="GO" id="GO:0050660">
    <property type="term" value="F:flavin adenine dinucleotide binding"/>
    <property type="evidence" value="ECO:0007669"/>
    <property type="project" value="UniProtKB-UniRule"/>
</dbReference>
<keyword evidence="5 11" id="KW-0288">FMN</keyword>
<dbReference type="Pfam" id="PF00667">
    <property type="entry name" value="FAD_binding_1"/>
    <property type="match status" value="1"/>
</dbReference>
<reference evidence="14 15" key="1">
    <citation type="journal article" date="2011" name="Proc. Natl. Acad. Sci. U.S.A.">
        <title>Evolutionary erosion of yeast sex chromosomes by mating-type switching accidents.</title>
        <authorList>
            <person name="Gordon J.L."/>
            <person name="Armisen D."/>
            <person name="Proux-Wera E."/>
            <person name="Oheigeartaigh S.S."/>
            <person name="Byrne K.P."/>
            <person name="Wolfe K.H."/>
        </authorList>
    </citation>
    <scope>NUCLEOTIDE SEQUENCE [LARGE SCALE GENOMIC DNA]</scope>
    <source>
        <strain evidence="15">ATCC 24235 / CBS 4417 / NBRC 1672 / NRRL Y-8282 / UCD 70-5</strain>
    </source>
</reference>
<dbReference type="GO" id="GO:0016226">
    <property type="term" value="P:iron-sulfur cluster assembly"/>
    <property type="evidence" value="ECO:0007669"/>
    <property type="project" value="UniProtKB-UniRule"/>
</dbReference>
<comment type="caution">
    <text evidence="11">Lacks conserved residue(s) required for the propagation of feature annotation.</text>
</comment>
<evidence type="ECO:0000256" key="4">
    <source>
        <dbReference type="ARBA" id="ARBA00022630"/>
    </source>
</evidence>
<name>G8C0K6_TETPH</name>
<feature type="domain" description="FAD-binding FR-type" evidence="13">
    <location>
        <begin position="225"/>
        <end position="471"/>
    </location>
</feature>
<evidence type="ECO:0000256" key="3">
    <source>
        <dbReference type="ARBA" id="ARBA00022490"/>
    </source>
</evidence>
<dbReference type="Proteomes" id="UP000005666">
    <property type="component" value="Chromosome 13"/>
</dbReference>
<feature type="binding site" evidence="11">
    <location>
        <begin position="541"/>
        <end position="542"/>
    </location>
    <ligand>
        <name>NADP(+)</name>
        <dbReference type="ChEBI" id="CHEBI:58349"/>
    </ligand>
</feature>
<comment type="cofactor">
    <cofactor evidence="1 11">
        <name>FMN</name>
        <dbReference type="ChEBI" id="CHEBI:58210"/>
    </cofactor>
</comment>
<evidence type="ECO:0000313" key="15">
    <source>
        <dbReference type="Proteomes" id="UP000005666"/>
    </source>
</evidence>
<dbReference type="GO" id="GO:0010181">
    <property type="term" value="F:FMN binding"/>
    <property type="evidence" value="ECO:0007669"/>
    <property type="project" value="UniProtKB-UniRule"/>
</dbReference>
<keyword evidence="4 11" id="KW-0285">Flavoprotein</keyword>
<evidence type="ECO:0000259" key="13">
    <source>
        <dbReference type="PROSITE" id="PS51384"/>
    </source>
</evidence>
<dbReference type="Pfam" id="PF00258">
    <property type="entry name" value="Flavodoxin_1"/>
    <property type="match status" value="1"/>
</dbReference>
<evidence type="ECO:0000256" key="8">
    <source>
        <dbReference type="ARBA" id="ARBA00023002"/>
    </source>
</evidence>
<dbReference type="STRING" id="1071381.G8C0K6"/>
<comment type="similarity">
    <text evidence="11">Belongs to the NADPH-dependent diflavin oxidoreductase NDOR1 family.</text>
</comment>
<feature type="binding site" evidence="11">
    <location>
        <begin position="107"/>
        <end position="116"/>
    </location>
    <ligand>
        <name>FMN</name>
        <dbReference type="ChEBI" id="CHEBI:58210"/>
    </ligand>
</feature>
<dbReference type="FunFam" id="1.20.990.10:FF:000008">
    <property type="entry name" value="NADPH-dependent diflavin oxidoreductase 1"/>
    <property type="match status" value="1"/>
</dbReference>
<dbReference type="Gene3D" id="2.40.30.10">
    <property type="entry name" value="Translation factors"/>
    <property type="match status" value="1"/>
</dbReference>
<dbReference type="GO" id="GO:0005739">
    <property type="term" value="C:mitochondrion"/>
    <property type="evidence" value="ECO:0007669"/>
    <property type="project" value="UniProtKB-SubCell"/>
</dbReference>
<dbReference type="HOGENOM" id="CLU_001570_17_6_1"/>
<gene>
    <name evidence="14" type="primary">TPHA0M01460</name>
    <name evidence="11" type="synonym">TAH18</name>
    <name evidence="14" type="ordered locus">TPHA_0M01460</name>
</gene>
<dbReference type="GO" id="GO:0160246">
    <property type="term" value="F:NADPH-iron-sulfur [2Fe-2S] protein oxidoreductase activity"/>
    <property type="evidence" value="ECO:0007669"/>
    <property type="project" value="EnsemblFungi"/>
</dbReference>
<dbReference type="Gene3D" id="3.40.50.80">
    <property type="entry name" value="Nucleotide-binding domain of ferredoxin-NADP reductase (FNR) module"/>
    <property type="match status" value="1"/>
</dbReference>
<dbReference type="InterPro" id="IPR029039">
    <property type="entry name" value="Flavoprotein-like_sf"/>
</dbReference>
<feature type="binding site" evidence="11">
    <location>
        <begin position="444"/>
        <end position="447"/>
    </location>
    <ligand>
        <name>FAD</name>
        <dbReference type="ChEBI" id="CHEBI:57692"/>
    </ligand>
</feature>
<comment type="function">
    <text evidence="11">NADPH-dependent reductase which is a central component of the cytosolic iron-sulfur (Fe-S) protein assembly (CIA) machinery. Transfers electrons from NADPH via its FAD and FMN prosthetic groups to the [2Fe-2S] cluster of DRE2, another key component of the CIA machinery. In turn, this reduced cluster provides electrons for assembly of cytosolic iron-sulfur cluster proteins. Positively controls H(2)O(2)-induced cell death.</text>
</comment>
<dbReference type="PROSITE" id="PS51384">
    <property type="entry name" value="FAD_FR"/>
    <property type="match status" value="1"/>
</dbReference>
<dbReference type="EC" id="1.18.1.-" evidence="11"/>
<dbReference type="EMBL" id="HE612868">
    <property type="protein sequence ID" value="CCE65721.1"/>
    <property type="molecule type" value="Genomic_DNA"/>
</dbReference>
<dbReference type="InterPro" id="IPR017938">
    <property type="entry name" value="Riboflavin_synthase-like_b-brl"/>
</dbReference>
<evidence type="ECO:0000256" key="11">
    <source>
        <dbReference type="HAMAP-Rule" id="MF_03178"/>
    </source>
</evidence>
<dbReference type="InterPro" id="IPR028879">
    <property type="entry name" value="NDOR1"/>
</dbReference>
<comment type="subunit">
    <text evidence="11">Interacts with DRE2; as part of the cytosolic iron-sulfur (Fe-S) protein assembly (CIA) machinery.</text>
</comment>
<feature type="binding site" evidence="11">
    <location>
        <begin position="550"/>
        <end position="554"/>
    </location>
    <ligand>
        <name>NADP(+)</name>
        <dbReference type="ChEBI" id="CHEBI:58349"/>
    </ligand>
</feature>
<dbReference type="GO" id="GO:0097361">
    <property type="term" value="C:cytosolic [4Fe-4S] assembly targeting complex"/>
    <property type="evidence" value="ECO:0007669"/>
    <property type="project" value="EnsemblFungi"/>
</dbReference>
<dbReference type="PRINTS" id="PR00369">
    <property type="entry name" value="FLAVODOXIN"/>
</dbReference>
<dbReference type="OMA" id="DIMSIPR"/>
<dbReference type="SUPFAM" id="SSF52218">
    <property type="entry name" value="Flavoproteins"/>
    <property type="match status" value="1"/>
</dbReference>
<dbReference type="eggNOG" id="KOG1159">
    <property type="taxonomic scope" value="Eukaryota"/>
</dbReference>
<evidence type="ECO:0000256" key="1">
    <source>
        <dbReference type="ARBA" id="ARBA00001917"/>
    </source>
</evidence>
<dbReference type="SUPFAM" id="SSF63380">
    <property type="entry name" value="Riboflavin synthase domain-like"/>
    <property type="match status" value="1"/>
</dbReference>
<dbReference type="PRINTS" id="PR00371">
    <property type="entry name" value="FPNCR"/>
</dbReference>
<evidence type="ECO:0000256" key="10">
    <source>
        <dbReference type="ARBA" id="ARBA00052174"/>
    </source>
</evidence>
<sequence>MSSNKIAILYGSETGNAADFAAILSHHLHRLHFAHSLSSMGDYPAADILKCRYMFVISSTTGQGDLPRNVHEMSYGEDRTNTLWSVLKKKNLPNDLLDHLNIAFFGLGDSSYPKFNYAIRKLHQRMVVQLGATEIFERLEADDISMAGSNRDTGLGIESVYFEFEKRILQHLKEKFPNRKVNGEVLKREELSEEIYLEPKTYLKMGDTSNMRKENAHEPKFMGDYSISNGKIIKNLRITSEEHFQDVRQLTFKQDDIKPYSPGDTIAIYPTNTDEDVQRFLEVQTHWLEIADEPLSFTDGIPNSLNDGGCIENLTLRNLLKYHCDFNSIPKPSFFMKIWTFATDVSRMERGEEQCTQQREKLHEFAFEQDMQDLYDYCNRPRRSILEVLEDFLSIRLPWKYVIDYMPVLKPRLFSISSSKSNSEIELTVAIVKYKTILRKLRRGVCTNYISKLRNEDTIRYKVINNSLHLNKQLEHNRDIPCILISPGVGIAPMMSLIRSDICNNVHLFFGNRVKDCDFLYRSELEQFDKSGKIKLYTCFSRDEINSPELKYVQDILWEKKDLIANLIIDNQAVIYLCGSSGKMPIQVRITIVEILKKSGHFKDDKEAETYLKDMEKNNRYFQETW</sequence>
<organism evidence="14 15">
    <name type="scientific">Tetrapisispora phaffii (strain ATCC 24235 / CBS 4417 / NBRC 1672 / NRRL Y-8282 / UCD 70-5)</name>
    <name type="common">Yeast</name>
    <name type="synonym">Fabospora phaffii</name>
    <dbReference type="NCBI Taxonomy" id="1071381"/>
    <lineage>
        <taxon>Eukaryota</taxon>
        <taxon>Fungi</taxon>
        <taxon>Dikarya</taxon>
        <taxon>Ascomycota</taxon>
        <taxon>Saccharomycotina</taxon>
        <taxon>Saccharomycetes</taxon>
        <taxon>Saccharomycetales</taxon>
        <taxon>Saccharomycetaceae</taxon>
        <taxon>Tetrapisispora</taxon>
    </lineage>
</organism>
<accession>G8C0K6</accession>
<dbReference type="GeneID" id="11531926"/>
<dbReference type="InterPro" id="IPR017927">
    <property type="entry name" value="FAD-bd_FR_type"/>
</dbReference>
<keyword evidence="15" id="KW-1185">Reference proteome</keyword>
<feature type="binding site" evidence="11">
    <location>
        <begin position="412"/>
        <end position="415"/>
    </location>
    <ligand>
        <name>FAD</name>
        <dbReference type="ChEBI" id="CHEBI:57692"/>
    </ligand>
</feature>
<comment type="similarity">
    <text evidence="11">In the N-terminal section; belongs to the flavodoxin family.</text>
</comment>
<comment type="cofactor">
    <cofactor evidence="2 11">
        <name>FAD</name>
        <dbReference type="ChEBI" id="CHEBI:57692"/>
    </cofactor>
</comment>
<evidence type="ECO:0000256" key="9">
    <source>
        <dbReference type="ARBA" id="ARBA00023128"/>
    </source>
</evidence>
<protein>
    <recommendedName>
        <fullName evidence="11">NADPH-dependent diflavin oxidoreductase 1</fullName>
        <ecNumber evidence="11">1.18.1.-</ecNumber>
    </recommendedName>
    <alternativeName>
        <fullName evidence="11">NADPH-dependent FMN and FAD-containing oxidoreductase</fullName>
    </alternativeName>
</protein>
<dbReference type="Pfam" id="PF00175">
    <property type="entry name" value="NAD_binding_1"/>
    <property type="match status" value="1"/>
</dbReference>
<keyword evidence="3 11" id="KW-0963">Cytoplasm</keyword>
<dbReference type="AlphaFoldDB" id="G8C0K6"/>